<comment type="caution">
    <text evidence="3">The sequence shown here is derived from an EMBL/GenBank/DDBJ whole genome shotgun (WGS) entry which is preliminary data.</text>
</comment>
<keyword evidence="1" id="KW-0472">Membrane</keyword>
<dbReference type="Pfam" id="PF09813">
    <property type="entry name" value="Coa3_cc"/>
    <property type="match status" value="1"/>
</dbReference>
<evidence type="ECO:0000259" key="2">
    <source>
        <dbReference type="Pfam" id="PF09813"/>
    </source>
</evidence>
<organism evidence="3 4">
    <name type="scientific">Parthenolecanium corni</name>
    <dbReference type="NCBI Taxonomy" id="536013"/>
    <lineage>
        <taxon>Eukaryota</taxon>
        <taxon>Metazoa</taxon>
        <taxon>Ecdysozoa</taxon>
        <taxon>Arthropoda</taxon>
        <taxon>Hexapoda</taxon>
        <taxon>Insecta</taxon>
        <taxon>Pterygota</taxon>
        <taxon>Neoptera</taxon>
        <taxon>Paraneoptera</taxon>
        <taxon>Hemiptera</taxon>
        <taxon>Sternorrhyncha</taxon>
        <taxon>Coccoidea</taxon>
        <taxon>Coccidae</taxon>
        <taxon>Parthenolecanium</taxon>
    </lineage>
</organism>
<keyword evidence="4" id="KW-1185">Reference proteome</keyword>
<gene>
    <name evidence="3" type="ORF">V9T40_002579</name>
</gene>
<feature type="domain" description="Cytochrome c oxidase assembly factor 3 mitochondrial coiled-coil" evidence="2">
    <location>
        <begin position="297"/>
        <end position="329"/>
    </location>
</feature>
<accession>A0AAN9TIR0</accession>
<evidence type="ECO:0000256" key="1">
    <source>
        <dbReference type="SAM" id="Phobius"/>
    </source>
</evidence>
<keyword evidence="1" id="KW-0812">Transmembrane</keyword>
<evidence type="ECO:0000313" key="3">
    <source>
        <dbReference type="EMBL" id="KAK7590966.1"/>
    </source>
</evidence>
<dbReference type="Proteomes" id="UP001367676">
    <property type="component" value="Unassembled WGS sequence"/>
</dbReference>
<dbReference type="InterPro" id="IPR018628">
    <property type="entry name" value="Coa3_CC"/>
</dbReference>
<keyword evidence="1" id="KW-1133">Transmembrane helix</keyword>
<name>A0AAN9TIR0_9HEMI</name>
<dbReference type="AlphaFoldDB" id="A0AAN9TIR0"/>
<proteinExistence type="predicted"/>
<reference evidence="3 4" key="1">
    <citation type="submission" date="2024-03" db="EMBL/GenBank/DDBJ databases">
        <title>Adaptation during the transition from Ophiocordyceps entomopathogen to insect associate is accompanied by gene loss and intensified selection.</title>
        <authorList>
            <person name="Ward C.M."/>
            <person name="Onetto C.A."/>
            <person name="Borneman A.R."/>
        </authorList>
    </citation>
    <scope>NUCLEOTIDE SEQUENCE [LARGE SCALE GENOMIC DNA]</scope>
    <source>
        <strain evidence="3">AWRI1</strain>
        <tissue evidence="3">Single Adult Female</tissue>
    </source>
</reference>
<evidence type="ECO:0000313" key="4">
    <source>
        <dbReference type="Proteomes" id="UP001367676"/>
    </source>
</evidence>
<sequence>MSGIEGDISTDGEIKRPRYVTTIIRDLNPTVENYLNNLLRFLPIKAIPVHKSSEYQPLVLEVKDYRIMGIFYDYLIRKEIHNLLKEEATDSKAAKFEKELVDGIQSELVSDDSSKSKNDHDKASVLNTEQLSTFVASYQKYKDPKNETLDIIEDVFNTSMMHLLYFGEPTIPFNLKLLNMDNIETVLKHVKSFNPNNIAFHRSLKCKYFVGMPDLILDDVLLDIRVSMHNFKVNNTRSQVVMTENNRSQPVDATRMPVVDFEKDKVHQYLVDQAKTVEKDNIRRYTAFKRRLIGGRLSMVTLCSIAVSIYGYTMYAVKRETFLDNFDEPTHDDDYLN</sequence>
<protein>
    <recommendedName>
        <fullName evidence="2">Cytochrome c oxidase assembly factor 3 mitochondrial coiled-coil domain-containing protein</fullName>
    </recommendedName>
</protein>
<dbReference type="EMBL" id="JBBCAQ010000022">
    <property type="protein sequence ID" value="KAK7590966.1"/>
    <property type="molecule type" value="Genomic_DNA"/>
</dbReference>
<feature type="transmembrane region" description="Helical" evidence="1">
    <location>
        <begin position="293"/>
        <end position="313"/>
    </location>
</feature>